<organism evidence="1">
    <name type="scientific">marine metagenome</name>
    <dbReference type="NCBI Taxonomy" id="408172"/>
    <lineage>
        <taxon>unclassified sequences</taxon>
        <taxon>metagenomes</taxon>
        <taxon>ecological metagenomes</taxon>
    </lineage>
</organism>
<reference evidence="1" key="1">
    <citation type="submission" date="2018-05" db="EMBL/GenBank/DDBJ databases">
        <authorList>
            <person name="Lanie J.A."/>
            <person name="Ng W.-L."/>
            <person name="Kazmierczak K.M."/>
            <person name="Andrzejewski T.M."/>
            <person name="Davidsen T.M."/>
            <person name="Wayne K.J."/>
            <person name="Tettelin H."/>
            <person name="Glass J.I."/>
            <person name="Rusch D."/>
            <person name="Podicherti R."/>
            <person name="Tsui H.-C.T."/>
            <person name="Winkler M.E."/>
        </authorList>
    </citation>
    <scope>NUCLEOTIDE SEQUENCE</scope>
</reference>
<dbReference type="EMBL" id="UINC01031389">
    <property type="protein sequence ID" value="SVB17358.1"/>
    <property type="molecule type" value="Genomic_DNA"/>
</dbReference>
<dbReference type="AlphaFoldDB" id="A0A382BU67"/>
<gene>
    <name evidence="1" type="ORF">METZ01_LOCUS170212</name>
</gene>
<accession>A0A382BU67</accession>
<protein>
    <submittedName>
        <fullName evidence="1">Uncharacterized protein</fullName>
    </submittedName>
</protein>
<proteinExistence type="predicted"/>
<evidence type="ECO:0000313" key="1">
    <source>
        <dbReference type="EMBL" id="SVB17358.1"/>
    </source>
</evidence>
<sequence>MQTKEILQFVQDHDTFLITYYAKKHDEIITRRGTWTKPNTDTKGKYQVMNGNDVFFYWDLNAKPNKNGNQWRQATNPTRCEVA</sequence>
<name>A0A382BU67_9ZZZZ</name>